<dbReference type="PANTHER" id="PTHR45947:SF3">
    <property type="entry name" value="SULFOQUINOVOSYL TRANSFERASE SQD2"/>
    <property type="match status" value="1"/>
</dbReference>
<evidence type="ECO:0000313" key="4">
    <source>
        <dbReference type="Proteomes" id="UP000824211"/>
    </source>
</evidence>
<evidence type="ECO:0000313" key="3">
    <source>
        <dbReference type="EMBL" id="HJB58245.1"/>
    </source>
</evidence>
<dbReference type="Pfam" id="PF00534">
    <property type="entry name" value="Glycos_transf_1"/>
    <property type="match status" value="1"/>
</dbReference>
<gene>
    <name evidence="3" type="ORF">H9771_01065</name>
</gene>
<evidence type="ECO:0000259" key="1">
    <source>
        <dbReference type="Pfam" id="PF00534"/>
    </source>
</evidence>
<reference evidence="3" key="2">
    <citation type="submission" date="2021-04" db="EMBL/GenBank/DDBJ databases">
        <authorList>
            <person name="Gilroy R."/>
        </authorList>
    </citation>
    <scope>NUCLEOTIDE SEQUENCE</scope>
    <source>
        <strain evidence="3">ChiHjej9B8-13557</strain>
    </source>
</reference>
<dbReference type="EMBL" id="DWXX01000022">
    <property type="protein sequence ID" value="HJB58245.1"/>
    <property type="molecule type" value="Genomic_DNA"/>
</dbReference>
<dbReference type="InterPro" id="IPR028098">
    <property type="entry name" value="Glyco_trans_4-like_N"/>
</dbReference>
<organism evidence="3 4">
    <name type="scientific">Candidatus Faecalibacterium faecipullorum</name>
    <dbReference type="NCBI Taxonomy" id="2838578"/>
    <lineage>
        <taxon>Bacteria</taxon>
        <taxon>Bacillati</taxon>
        <taxon>Bacillota</taxon>
        <taxon>Clostridia</taxon>
        <taxon>Eubacteriales</taxon>
        <taxon>Oscillospiraceae</taxon>
        <taxon>Faecalibacterium</taxon>
    </lineage>
</organism>
<sequence>MKILLTTDWWAPAVNGVVRSVMLLRRELLAQGHDVRVLTLSPDRSSYEKDGVIYLGSLSADRVYPGARVRFAAWNRWMRALTDWRPDVIHSQCEFSTFLPAWQLARRCSCPLVHTYHTVYEDYTRYLIPSERCGRVAVKEFTRLVSGRCDAILAPTGKVTGLLKEYGVSCPVYTVPTGIDLEAFRPIPPSDKPALRRALGLPEGETILVSVGRLAAEKNHGELLRLLAKEPAGRRPLLLFVGDGPVRLQLEQQAADLGLVDRVMFAGMVPPGEVVRYYQAGDAFVCASQSETQGLTYFEALACGLPAIVRADPCLDGVVEDGVN</sequence>
<dbReference type="AlphaFoldDB" id="A0A9D2S7E5"/>
<dbReference type="InterPro" id="IPR050194">
    <property type="entry name" value="Glycosyltransferase_grp1"/>
</dbReference>
<accession>A0A9D2S7E5</accession>
<dbReference type="PANTHER" id="PTHR45947">
    <property type="entry name" value="SULFOQUINOVOSYL TRANSFERASE SQD2"/>
    <property type="match status" value="1"/>
</dbReference>
<name>A0A9D2S7E5_9FIRM</name>
<feature type="domain" description="Glycosyl transferase family 1" evidence="1">
    <location>
        <begin position="192"/>
        <end position="324"/>
    </location>
</feature>
<reference evidence="3" key="1">
    <citation type="journal article" date="2021" name="PeerJ">
        <title>Extensive microbial diversity within the chicken gut microbiome revealed by metagenomics and culture.</title>
        <authorList>
            <person name="Gilroy R."/>
            <person name="Ravi A."/>
            <person name="Getino M."/>
            <person name="Pursley I."/>
            <person name="Horton D.L."/>
            <person name="Alikhan N.F."/>
            <person name="Baker D."/>
            <person name="Gharbi K."/>
            <person name="Hall N."/>
            <person name="Watson M."/>
            <person name="Adriaenssens E.M."/>
            <person name="Foster-Nyarko E."/>
            <person name="Jarju S."/>
            <person name="Secka A."/>
            <person name="Antonio M."/>
            <person name="Oren A."/>
            <person name="Chaudhuri R.R."/>
            <person name="La Ragione R."/>
            <person name="Hildebrand F."/>
            <person name="Pallen M.J."/>
        </authorList>
    </citation>
    <scope>NUCLEOTIDE SEQUENCE</scope>
    <source>
        <strain evidence="3">ChiHjej9B8-13557</strain>
    </source>
</reference>
<keyword evidence="3" id="KW-0808">Transferase</keyword>
<protein>
    <submittedName>
        <fullName evidence="3">Glycosyltransferase</fullName>
        <ecNumber evidence="3">2.4.-.-</ecNumber>
    </submittedName>
</protein>
<dbReference type="EC" id="2.4.-.-" evidence="3"/>
<comment type="caution">
    <text evidence="3">The sequence shown here is derived from an EMBL/GenBank/DDBJ whole genome shotgun (WGS) entry which is preliminary data.</text>
</comment>
<dbReference type="InterPro" id="IPR001296">
    <property type="entry name" value="Glyco_trans_1"/>
</dbReference>
<feature type="non-terminal residue" evidence="3">
    <location>
        <position position="324"/>
    </location>
</feature>
<keyword evidence="3" id="KW-0328">Glycosyltransferase</keyword>
<dbReference type="GO" id="GO:0016758">
    <property type="term" value="F:hexosyltransferase activity"/>
    <property type="evidence" value="ECO:0007669"/>
    <property type="project" value="TreeGrafter"/>
</dbReference>
<dbReference type="Proteomes" id="UP000824211">
    <property type="component" value="Unassembled WGS sequence"/>
</dbReference>
<dbReference type="SUPFAM" id="SSF53756">
    <property type="entry name" value="UDP-Glycosyltransferase/glycogen phosphorylase"/>
    <property type="match status" value="1"/>
</dbReference>
<feature type="domain" description="Glycosyltransferase subfamily 4-like N-terminal" evidence="2">
    <location>
        <begin position="14"/>
        <end position="182"/>
    </location>
</feature>
<dbReference type="Pfam" id="PF13439">
    <property type="entry name" value="Glyco_transf_4"/>
    <property type="match status" value="1"/>
</dbReference>
<evidence type="ECO:0000259" key="2">
    <source>
        <dbReference type="Pfam" id="PF13439"/>
    </source>
</evidence>
<dbReference type="Gene3D" id="3.40.50.2000">
    <property type="entry name" value="Glycogen Phosphorylase B"/>
    <property type="match status" value="2"/>
</dbReference>
<proteinExistence type="predicted"/>